<proteinExistence type="predicted"/>
<keyword evidence="2" id="KW-1185">Reference proteome</keyword>
<sequence length="256" mass="29064">MENLGESELLGDDGDEDVFAYNQLAFGRLRLAEDSNLPTQLYKHVQVRVTYKLETSPSKHVAYQIEFASVSRPFQTRYSSLERFHRHMSVIMKRIELIALYFDHILNGRDFKYRDSSTLKDFLIRDLREKYRSALRSELFEQALNNLMPILDLLEILELVCADRVTALTLICLCNAKSGQVDTAKMFSQKTLQFITSNSKIFSGKKYSSLISEAISVAGKVSSHSELNAYQVSSEMDDAGTPRSTISTTASFAEEI</sequence>
<name>A0ABN7RSJ3_OIKDI</name>
<protein>
    <submittedName>
        <fullName evidence="1">Oidioi.mRNA.OKI2018_I69.PAR.g10141.t1.cds</fullName>
    </submittedName>
</protein>
<evidence type="ECO:0000313" key="1">
    <source>
        <dbReference type="EMBL" id="CAG5082496.1"/>
    </source>
</evidence>
<dbReference type="EMBL" id="OU015568">
    <property type="protein sequence ID" value="CAG5082496.1"/>
    <property type="molecule type" value="Genomic_DNA"/>
</dbReference>
<gene>
    <name evidence="1" type="ORF">OKIOD_LOCUS1699</name>
</gene>
<reference evidence="1 2" key="1">
    <citation type="submission" date="2021-04" db="EMBL/GenBank/DDBJ databases">
        <authorList>
            <person name="Bliznina A."/>
        </authorList>
    </citation>
    <scope>NUCLEOTIDE SEQUENCE [LARGE SCALE GENOMIC DNA]</scope>
</reference>
<dbReference type="Proteomes" id="UP001158576">
    <property type="component" value="Chromosome PAR"/>
</dbReference>
<organism evidence="1 2">
    <name type="scientific">Oikopleura dioica</name>
    <name type="common">Tunicate</name>
    <dbReference type="NCBI Taxonomy" id="34765"/>
    <lineage>
        <taxon>Eukaryota</taxon>
        <taxon>Metazoa</taxon>
        <taxon>Chordata</taxon>
        <taxon>Tunicata</taxon>
        <taxon>Appendicularia</taxon>
        <taxon>Copelata</taxon>
        <taxon>Oikopleuridae</taxon>
        <taxon>Oikopleura</taxon>
    </lineage>
</organism>
<evidence type="ECO:0000313" key="2">
    <source>
        <dbReference type="Proteomes" id="UP001158576"/>
    </source>
</evidence>
<accession>A0ABN7RSJ3</accession>